<keyword evidence="1" id="KW-1133">Transmembrane helix</keyword>
<dbReference type="AlphaFoldDB" id="F3ZQ52"/>
<gene>
    <name evidence="2" type="ORF">Bcop_1524</name>
</gene>
<keyword evidence="3" id="KW-1185">Reference proteome</keyword>
<keyword evidence="1" id="KW-0812">Transmembrane</keyword>
<keyword evidence="1" id="KW-0472">Membrane</keyword>
<feature type="transmembrane region" description="Helical" evidence="1">
    <location>
        <begin position="28"/>
        <end position="44"/>
    </location>
</feature>
<reference evidence="2 3" key="1">
    <citation type="journal article" date="2011" name="Stand. Genomic Sci.">
        <title>Non-contiguous finished genome sequence of Bacteroides coprosuis type strain (PC139).</title>
        <authorList>
            <person name="Land M."/>
            <person name="Held B."/>
            <person name="Gronow S."/>
            <person name="Abt B."/>
            <person name="Lucas S."/>
            <person name="Del Rio T.G."/>
            <person name="Nolan M."/>
            <person name="Tice H."/>
            <person name="Cheng J.F."/>
            <person name="Pitluck S."/>
            <person name="Liolios K."/>
            <person name="Pagani I."/>
            <person name="Ivanova N."/>
            <person name="Mavromatis K."/>
            <person name="Mikhailova N."/>
            <person name="Pati A."/>
            <person name="Tapia R."/>
            <person name="Han C."/>
            <person name="Goodwin L."/>
            <person name="Chen A."/>
            <person name="Palaniappan K."/>
            <person name="Hauser L."/>
            <person name="Brambilla E.M."/>
            <person name="Rohde M."/>
            <person name="Goker M."/>
            <person name="Detter J.C."/>
            <person name="Woyke T."/>
            <person name="Bristow J."/>
            <person name="Eisen J.A."/>
            <person name="Markowitz V."/>
            <person name="Hugenholtz P."/>
            <person name="Kyrpides N.C."/>
            <person name="Klenk H.P."/>
            <person name="Lapidus A."/>
        </authorList>
    </citation>
    <scope>NUCLEOTIDE SEQUENCE</scope>
    <source>
        <strain evidence="2 3">DSM 18011</strain>
    </source>
</reference>
<dbReference type="EMBL" id="CM001167">
    <property type="protein sequence ID" value="EGJ71718.1"/>
    <property type="molecule type" value="Genomic_DNA"/>
</dbReference>
<protein>
    <submittedName>
        <fullName evidence="2">Uncharacterized protein</fullName>
    </submittedName>
</protein>
<organism evidence="2 3">
    <name type="scientific">Bacteroides coprosuis DSM 18011</name>
    <dbReference type="NCBI Taxonomy" id="679937"/>
    <lineage>
        <taxon>Bacteria</taxon>
        <taxon>Pseudomonadati</taxon>
        <taxon>Bacteroidota</taxon>
        <taxon>Bacteroidia</taxon>
        <taxon>Bacteroidales</taxon>
        <taxon>Bacteroidaceae</taxon>
        <taxon>Bacteroides</taxon>
    </lineage>
</organism>
<evidence type="ECO:0000256" key="1">
    <source>
        <dbReference type="SAM" id="Phobius"/>
    </source>
</evidence>
<evidence type="ECO:0000313" key="2">
    <source>
        <dbReference type="EMBL" id="EGJ71718.1"/>
    </source>
</evidence>
<name>F3ZQ52_9BACE</name>
<dbReference type="HOGENOM" id="CLU_3180022_0_0_10"/>
<evidence type="ECO:0000313" key="3">
    <source>
        <dbReference type="Proteomes" id="UP000018439"/>
    </source>
</evidence>
<proteinExistence type="predicted"/>
<dbReference type="Proteomes" id="UP000018439">
    <property type="component" value="Chromosome"/>
</dbReference>
<accession>F3ZQ52</accession>
<sequence length="46" mass="5031">MNPRIVQIFLALGIIALAGATIEQLSRGVYSLIFLDIFLILGTAKR</sequence>